<sequence length="74" mass="9158">METLNWILLRDETKFIFLTRRTPSYYLKGRLFDQWMIDSNYLSGAVPYCIWDEMVWSLRFSSVPEDYRIRYTKM</sequence>
<dbReference type="AlphaFoldDB" id="A0A923LVJ1"/>
<accession>A0A923LVJ1</accession>
<evidence type="ECO:0000313" key="1">
    <source>
        <dbReference type="EMBL" id="MBC5724717.1"/>
    </source>
</evidence>
<proteinExistence type="predicted"/>
<keyword evidence="2" id="KW-1185">Reference proteome</keyword>
<gene>
    <name evidence="1" type="ORF">H8S45_04485</name>
</gene>
<reference evidence="1" key="1">
    <citation type="submission" date="2020-08" db="EMBL/GenBank/DDBJ databases">
        <title>Genome public.</title>
        <authorList>
            <person name="Liu C."/>
            <person name="Sun Q."/>
        </authorList>
    </citation>
    <scope>NUCLEOTIDE SEQUENCE</scope>
    <source>
        <strain evidence="1">NSJ-28</strain>
    </source>
</reference>
<organism evidence="1 2">
    <name type="scientific">Agathobaculum faecis</name>
    <dbReference type="NCBI Taxonomy" id="2763013"/>
    <lineage>
        <taxon>Bacteria</taxon>
        <taxon>Bacillati</taxon>
        <taxon>Bacillota</taxon>
        <taxon>Clostridia</taxon>
        <taxon>Eubacteriales</taxon>
        <taxon>Butyricicoccaceae</taxon>
        <taxon>Agathobaculum</taxon>
    </lineage>
</organism>
<comment type="caution">
    <text evidence="1">The sequence shown here is derived from an EMBL/GenBank/DDBJ whole genome shotgun (WGS) entry which is preliminary data.</text>
</comment>
<name>A0A923LVJ1_9FIRM</name>
<protein>
    <submittedName>
        <fullName evidence="1">Uncharacterized protein</fullName>
    </submittedName>
</protein>
<dbReference type="RefSeq" id="WP_186949657.1">
    <property type="nucleotide sequence ID" value="NZ_JACOPL010000003.1"/>
</dbReference>
<dbReference type="EMBL" id="JACOPL010000003">
    <property type="protein sequence ID" value="MBC5724717.1"/>
    <property type="molecule type" value="Genomic_DNA"/>
</dbReference>
<evidence type="ECO:0000313" key="2">
    <source>
        <dbReference type="Proteomes" id="UP000606499"/>
    </source>
</evidence>
<dbReference type="Proteomes" id="UP000606499">
    <property type="component" value="Unassembled WGS sequence"/>
</dbReference>